<sequence length="228" mass="23727">MASPANVVAMVARNNTPGRTTNSQPSDSQAFLSSLSQTLSIPTSIVFTGVTSMTQSGLMTDSRPPPAIPSPPPSADTQSNGSGSGSGQVTVVTHTETAPGGSPVVLTKTVPYINTAPSPTAATHASSCSHTCPASETATLSDGGGDRGHGNGFSDDKFKVYGAAIGVSLSICLMGCLLGWWFWYKRKLRRERGVRGGSIGSETTVGGMGMGRRMGMRQEDGEREGWWR</sequence>
<keyword evidence="2" id="KW-1133">Transmembrane helix</keyword>
<evidence type="ECO:0000313" key="4">
    <source>
        <dbReference type="Proteomes" id="UP000799324"/>
    </source>
</evidence>
<keyword evidence="4" id="KW-1185">Reference proteome</keyword>
<feature type="region of interest" description="Disordered" evidence="1">
    <location>
        <begin position="55"/>
        <end position="89"/>
    </location>
</feature>
<keyword evidence="2" id="KW-0472">Membrane</keyword>
<reference evidence="3" key="1">
    <citation type="journal article" date="2020" name="Stud. Mycol.">
        <title>101 Dothideomycetes genomes: a test case for predicting lifestyles and emergence of pathogens.</title>
        <authorList>
            <person name="Haridas S."/>
            <person name="Albert R."/>
            <person name="Binder M."/>
            <person name="Bloem J."/>
            <person name="Labutti K."/>
            <person name="Salamov A."/>
            <person name="Andreopoulos B."/>
            <person name="Baker S."/>
            <person name="Barry K."/>
            <person name="Bills G."/>
            <person name="Bluhm B."/>
            <person name="Cannon C."/>
            <person name="Castanera R."/>
            <person name="Culley D."/>
            <person name="Daum C."/>
            <person name="Ezra D."/>
            <person name="Gonzalez J."/>
            <person name="Henrissat B."/>
            <person name="Kuo A."/>
            <person name="Liang C."/>
            <person name="Lipzen A."/>
            <person name="Lutzoni F."/>
            <person name="Magnuson J."/>
            <person name="Mondo S."/>
            <person name="Nolan M."/>
            <person name="Ohm R."/>
            <person name="Pangilinan J."/>
            <person name="Park H.-J."/>
            <person name="Ramirez L."/>
            <person name="Alfaro M."/>
            <person name="Sun H."/>
            <person name="Tritt A."/>
            <person name="Yoshinaga Y."/>
            <person name="Zwiers L.-H."/>
            <person name="Turgeon B."/>
            <person name="Goodwin S."/>
            <person name="Spatafora J."/>
            <person name="Crous P."/>
            <person name="Grigoriev I."/>
        </authorList>
    </citation>
    <scope>NUCLEOTIDE SEQUENCE</scope>
    <source>
        <strain evidence="3">CBS 122681</strain>
    </source>
</reference>
<feature type="transmembrane region" description="Helical" evidence="2">
    <location>
        <begin position="160"/>
        <end position="183"/>
    </location>
</feature>
<feature type="region of interest" description="Disordered" evidence="1">
    <location>
        <begin position="199"/>
        <end position="228"/>
    </location>
</feature>
<accession>A0A6A6SQU3</accession>
<evidence type="ECO:0000313" key="3">
    <source>
        <dbReference type="EMBL" id="KAF2650215.1"/>
    </source>
</evidence>
<evidence type="ECO:0000256" key="1">
    <source>
        <dbReference type="SAM" id="MobiDB-lite"/>
    </source>
</evidence>
<dbReference type="AlphaFoldDB" id="A0A6A6SQU3"/>
<feature type="compositionally biased region" description="Low complexity" evidence="1">
    <location>
        <begin position="118"/>
        <end position="132"/>
    </location>
</feature>
<evidence type="ECO:0008006" key="5">
    <source>
        <dbReference type="Google" id="ProtNLM"/>
    </source>
</evidence>
<feature type="region of interest" description="Disordered" evidence="1">
    <location>
        <begin position="118"/>
        <end position="146"/>
    </location>
</feature>
<dbReference type="Proteomes" id="UP000799324">
    <property type="component" value="Unassembled WGS sequence"/>
</dbReference>
<dbReference type="EMBL" id="MU004463">
    <property type="protein sequence ID" value="KAF2650215.1"/>
    <property type="molecule type" value="Genomic_DNA"/>
</dbReference>
<keyword evidence="2" id="KW-0812">Transmembrane</keyword>
<evidence type="ECO:0000256" key="2">
    <source>
        <dbReference type="SAM" id="Phobius"/>
    </source>
</evidence>
<name>A0A6A6SQU3_9PLEO</name>
<proteinExistence type="predicted"/>
<feature type="compositionally biased region" description="Pro residues" evidence="1">
    <location>
        <begin position="63"/>
        <end position="74"/>
    </location>
</feature>
<gene>
    <name evidence="3" type="ORF">K491DRAFT_720970</name>
</gene>
<feature type="compositionally biased region" description="Basic and acidic residues" evidence="1">
    <location>
        <begin position="216"/>
        <end position="228"/>
    </location>
</feature>
<protein>
    <recommendedName>
        <fullName evidence="5">Mid2 domain-containing protein</fullName>
    </recommendedName>
</protein>
<organism evidence="3 4">
    <name type="scientific">Lophiostoma macrostomum CBS 122681</name>
    <dbReference type="NCBI Taxonomy" id="1314788"/>
    <lineage>
        <taxon>Eukaryota</taxon>
        <taxon>Fungi</taxon>
        <taxon>Dikarya</taxon>
        <taxon>Ascomycota</taxon>
        <taxon>Pezizomycotina</taxon>
        <taxon>Dothideomycetes</taxon>
        <taxon>Pleosporomycetidae</taxon>
        <taxon>Pleosporales</taxon>
        <taxon>Lophiostomataceae</taxon>
        <taxon>Lophiostoma</taxon>
    </lineage>
</organism>